<comment type="caution">
    <text evidence="7">The sequence shown here is derived from an EMBL/GenBank/DDBJ whole genome shotgun (WGS) entry which is preliminary data.</text>
</comment>
<dbReference type="EMBL" id="AZEU01000027">
    <property type="protein sequence ID" value="KRL52891.1"/>
    <property type="molecule type" value="Genomic_DNA"/>
</dbReference>
<comment type="similarity">
    <text evidence="1 5">Belongs to the pseudouridine synthase RsuA family.</text>
</comment>
<dbReference type="EC" id="5.4.99.-" evidence="5"/>
<dbReference type="PANTHER" id="PTHR47683:SF4">
    <property type="entry name" value="PSEUDOURIDINE SYNTHASE"/>
    <property type="match status" value="1"/>
</dbReference>
<dbReference type="InterPro" id="IPR020094">
    <property type="entry name" value="TruA/RsuA/RluB/E/F_N"/>
</dbReference>
<dbReference type="CDD" id="cd02553">
    <property type="entry name" value="PseudoU_synth_RsuA"/>
    <property type="match status" value="1"/>
</dbReference>
<dbReference type="Pfam" id="PF00849">
    <property type="entry name" value="PseudoU_synth_2"/>
    <property type="match status" value="1"/>
</dbReference>
<dbReference type="PATRIC" id="fig|1423769.4.peg.2147"/>
<dbReference type="OrthoDB" id="9807213at2"/>
<dbReference type="CDD" id="cd00165">
    <property type="entry name" value="S4"/>
    <property type="match status" value="1"/>
</dbReference>
<dbReference type="GO" id="GO:0120159">
    <property type="term" value="F:rRNA pseudouridine synthase activity"/>
    <property type="evidence" value="ECO:0007669"/>
    <property type="project" value="UniProtKB-ARBA"/>
</dbReference>
<keyword evidence="2 4" id="KW-0694">RNA-binding</keyword>
<proteinExistence type="inferred from homology"/>
<dbReference type="InterPro" id="IPR042092">
    <property type="entry name" value="PsdUridine_s_RsuA/RluB/E/F_cat"/>
</dbReference>
<dbReference type="InterPro" id="IPR002942">
    <property type="entry name" value="S4_RNA-bd"/>
</dbReference>
<keyword evidence="3 5" id="KW-0413">Isomerase</keyword>
<dbReference type="SUPFAM" id="SSF55120">
    <property type="entry name" value="Pseudouridine synthase"/>
    <property type="match status" value="1"/>
</dbReference>
<dbReference type="PANTHER" id="PTHR47683">
    <property type="entry name" value="PSEUDOURIDINE SYNTHASE FAMILY PROTEIN-RELATED"/>
    <property type="match status" value="1"/>
</dbReference>
<dbReference type="InterPro" id="IPR050343">
    <property type="entry name" value="RsuA_PseudoU_synthase"/>
</dbReference>
<evidence type="ECO:0000259" key="6">
    <source>
        <dbReference type="SMART" id="SM00363"/>
    </source>
</evidence>
<dbReference type="GO" id="GO:0003723">
    <property type="term" value="F:RNA binding"/>
    <property type="evidence" value="ECO:0007669"/>
    <property type="project" value="UniProtKB-KW"/>
</dbReference>
<protein>
    <recommendedName>
        <fullName evidence="5">Pseudouridine synthase</fullName>
        <ecNumber evidence="5">5.4.99.-</ecNumber>
    </recommendedName>
</protein>
<evidence type="ECO:0000256" key="1">
    <source>
        <dbReference type="ARBA" id="ARBA00008348"/>
    </source>
</evidence>
<dbReference type="GO" id="GO:0000455">
    <property type="term" value="P:enzyme-directed rRNA pseudouridine synthesis"/>
    <property type="evidence" value="ECO:0007669"/>
    <property type="project" value="UniProtKB-ARBA"/>
</dbReference>
<dbReference type="Gene3D" id="3.30.70.580">
    <property type="entry name" value="Pseudouridine synthase I, catalytic domain, N-terminal subdomain"/>
    <property type="match status" value="1"/>
</dbReference>
<dbReference type="Gene3D" id="3.30.70.1560">
    <property type="entry name" value="Alpha-L RNA-binding motif"/>
    <property type="match status" value="1"/>
</dbReference>
<dbReference type="InterPro" id="IPR036986">
    <property type="entry name" value="S4_RNA-bd_sf"/>
</dbReference>
<reference evidence="7 8" key="1">
    <citation type="journal article" date="2015" name="Genome Announc.">
        <title>Expanding the biotechnology potential of lactobacilli through comparative genomics of 213 strains and associated genera.</title>
        <authorList>
            <person name="Sun Z."/>
            <person name="Harris H.M."/>
            <person name="McCann A."/>
            <person name="Guo C."/>
            <person name="Argimon S."/>
            <person name="Zhang W."/>
            <person name="Yang X."/>
            <person name="Jeffery I.B."/>
            <person name="Cooney J.C."/>
            <person name="Kagawa T.F."/>
            <person name="Liu W."/>
            <person name="Song Y."/>
            <person name="Salvetti E."/>
            <person name="Wrobel A."/>
            <person name="Rasinkangas P."/>
            <person name="Parkhill J."/>
            <person name="Rea M.C."/>
            <person name="O'Sullivan O."/>
            <person name="Ritari J."/>
            <person name="Douillard F.P."/>
            <person name="Paul Ross R."/>
            <person name="Yang R."/>
            <person name="Briner A.E."/>
            <person name="Felis G.E."/>
            <person name="de Vos W.M."/>
            <person name="Barrangou R."/>
            <person name="Klaenhammer T.R."/>
            <person name="Caufield P.W."/>
            <person name="Cui Y."/>
            <person name="Zhang H."/>
            <person name="O'Toole P.W."/>
        </authorList>
    </citation>
    <scope>NUCLEOTIDE SEQUENCE [LARGE SCALE GENOMIC DNA]</scope>
    <source>
        <strain evidence="7 8">DSM 13343</strain>
    </source>
</reference>
<evidence type="ECO:0000313" key="8">
    <source>
        <dbReference type="Proteomes" id="UP000051790"/>
    </source>
</evidence>
<evidence type="ECO:0000256" key="3">
    <source>
        <dbReference type="ARBA" id="ARBA00023235"/>
    </source>
</evidence>
<dbReference type="InterPro" id="IPR006145">
    <property type="entry name" value="PsdUridine_synth_RsuA/RluA"/>
</dbReference>
<dbReference type="InterPro" id="IPR018496">
    <property type="entry name" value="PsdUridine_synth_RsuA/RluB_CS"/>
</dbReference>
<evidence type="ECO:0000313" key="7">
    <source>
        <dbReference type="EMBL" id="KRL52891.1"/>
    </source>
</evidence>
<evidence type="ECO:0000256" key="4">
    <source>
        <dbReference type="PROSITE-ProRule" id="PRU00182"/>
    </source>
</evidence>
<dbReference type="InterPro" id="IPR020103">
    <property type="entry name" value="PsdUridine_synth_cat_dom_sf"/>
</dbReference>
<sequence>MRLDKYLAHLQVGSRAEVKQLIKKKLVTVDGDVVRDPGFAVTETMQVAVSGKMVSGQLAVTYMMNKPAGVITATEDPQARTVLDLVTPSDRRPGLFPVGRLDKDTTGLLLLTTDGALGHDLLSPKHHVDKTYLATLDGALTPDMIAQLEAGIVFKDFTSAPAQVKSVGDCEAEITIHEGKFHQVKRMFHAVGVEVVKLQRLSMGGLRLPDDLQAGQYRLLTEAEMKQLQQ</sequence>
<dbReference type="PROSITE" id="PS01149">
    <property type="entry name" value="PSI_RSU"/>
    <property type="match status" value="1"/>
</dbReference>
<gene>
    <name evidence="7" type="ORF">FD01_GL001996</name>
</gene>
<dbReference type="Gene3D" id="3.10.290.10">
    <property type="entry name" value="RNA-binding S4 domain"/>
    <property type="match status" value="1"/>
</dbReference>
<accession>A0A0R1RGZ6</accession>
<dbReference type="InterPro" id="IPR000748">
    <property type="entry name" value="PsdUridine_synth_RsuA/RluB/E/F"/>
</dbReference>
<dbReference type="SUPFAM" id="SSF55174">
    <property type="entry name" value="Alpha-L RNA-binding motif"/>
    <property type="match status" value="1"/>
</dbReference>
<dbReference type="Pfam" id="PF01479">
    <property type="entry name" value="S4"/>
    <property type="match status" value="1"/>
</dbReference>
<keyword evidence="8" id="KW-1185">Reference proteome</keyword>
<evidence type="ECO:0000256" key="5">
    <source>
        <dbReference type="RuleBase" id="RU003887"/>
    </source>
</evidence>
<name>A0A0R1RGZ6_9LACO</name>
<evidence type="ECO:0000256" key="2">
    <source>
        <dbReference type="ARBA" id="ARBA00022884"/>
    </source>
</evidence>
<dbReference type="FunFam" id="3.30.70.1560:FF:000001">
    <property type="entry name" value="Pseudouridine synthase"/>
    <property type="match status" value="1"/>
</dbReference>
<dbReference type="AlphaFoldDB" id="A0A0R1RGZ6"/>
<dbReference type="NCBIfam" id="TIGR00093">
    <property type="entry name" value="pseudouridine synthase"/>
    <property type="match status" value="1"/>
</dbReference>
<dbReference type="Proteomes" id="UP000051790">
    <property type="component" value="Unassembled WGS sequence"/>
</dbReference>
<organism evidence="7 8">
    <name type="scientific">Lacticaseibacillus manihotivorans DSM 13343 = JCM 12514</name>
    <dbReference type="NCBI Taxonomy" id="1423769"/>
    <lineage>
        <taxon>Bacteria</taxon>
        <taxon>Bacillati</taxon>
        <taxon>Bacillota</taxon>
        <taxon>Bacilli</taxon>
        <taxon>Lactobacillales</taxon>
        <taxon>Lactobacillaceae</taxon>
        <taxon>Lacticaseibacillus</taxon>
    </lineage>
</organism>
<dbReference type="RefSeq" id="WP_056962413.1">
    <property type="nucleotide sequence ID" value="NZ_AZEU01000027.1"/>
</dbReference>
<dbReference type="PROSITE" id="PS50889">
    <property type="entry name" value="S4"/>
    <property type="match status" value="1"/>
</dbReference>
<dbReference type="SMART" id="SM00363">
    <property type="entry name" value="S4"/>
    <property type="match status" value="1"/>
</dbReference>
<dbReference type="GO" id="GO:0005829">
    <property type="term" value="C:cytosol"/>
    <property type="evidence" value="ECO:0007669"/>
    <property type="project" value="UniProtKB-ARBA"/>
</dbReference>
<feature type="domain" description="RNA-binding S4" evidence="6">
    <location>
        <begin position="1"/>
        <end position="59"/>
    </location>
</feature>